<sequence>MADTYQRGSIRKVDRAKGKKVWEWRYRVRGKMYQRTFACSEFPAKKDIWAHVDTLAKTVNEQQVVVKTPDPTMSMLMVKYMTKQLPELAKSTRDTDKSMLRVHFFPRWELVKIKDVHAEEVEDWIKQLKGADGKPLSPSSKGRARRLMKQLIDRAMFWRLLPVQENPIKLVRIKGVTKRQKPIVILPIAGVNKLIAAMQQPYSLMVYVAASLGLRVEEVLPLQWGDFDFDNLTLTIKRAYTHGELKVAKTDASNATLPITQTLSDALLEHKKTSKSWSARRFLYQSE</sequence>
<evidence type="ECO:0000256" key="3">
    <source>
        <dbReference type="ARBA" id="ARBA00023172"/>
    </source>
</evidence>
<dbReference type="EMBL" id="JBHSWI010000001">
    <property type="protein sequence ID" value="MFC6644863.1"/>
    <property type="molecule type" value="Genomic_DNA"/>
</dbReference>
<keyword evidence="8" id="KW-1185">Reference proteome</keyword>
<dbReference type="SUPFAM" id="SSF56349">
    <property type="entry name" value="DNA breaking-rejoining enzymes"/>
    <property type="match status" value="1"/>
</dbReference>
<dbReference type="InterPro" id="IPR010998">
    <property type="entry name" value="Integrase_recombinase_N"/>
</dbReference>
<keyword evidence="2 4" id="KW-0238">DNA-binding</keyword>
<evidence type="ECO:0000313" key="8">
    <source>
        <dbReference type="Proteomes" id="UP001596391"/>
    </source>
</evidence>
<evidence type="ECO:0000256" key="2">
    <source>
        <dbReference type="ARBA" id="ARBA00023125"/>
    </source>
</evidence>
<dbReference type="InterPro" id="IPR013762">
    <property type="entry name" value="Integrase-like_cat_sf"/>
</dbReference>
<dbReference type="InterPro" id="IPR011010">
    <property type="entry name" value="DNA_brk_join_enz"/>
</dbReference>
<reference evidence="8" key="1">
    <citation type="journal article" date="2019" name="Int. J. Syst. Evol. Microbiol.">
        <title>The Global Catalogue of Microorganisms (GCM) 10K type strain sequencing project: providing services to taxonomists for standard genome sequencing and annotation.</title>
        <authorList>
            <consortium name="The Broad Institute Genomics Platform"/>
            <consortium name="The Broad Institute Genome Sequencing Center for Infectious Disease"/>
            <person name="Wu L."/>
            <person name="Ma J."/>
        </authorList>
    </citation>
    <scope>NUCLEOTIDE SEQUENCE [LARGE SCALE GENOMIC DNA]</scope>
    <source>
        <strain evidence="8">CGMCC 1.16026</strain>
    </source>
</reference>
<comment type="caution">
    <text evidence="7">The sequence shown here is derived from an EMBL/GenBank/DDBJ whole genome shotgun (WGS) entry which is preliminary data.</text>
</comment>
<dbReference type="Proteomes" id="UP001596391">
    <property type="component" value="Unassembled WGS sequence"/>
</dbReference>
<evidence type="ECO:0000256" key="1">
    <source>
        <dbReference type="ARBA" id="ARBA00022908"/>
    </source>
</evidence>
<dbReference type="PROSITE" id="PS51900">
    <property type="entry name" value="CB"/>
    <property type="match status" value="1"/>
</dbReference>
<accession>A0ABW1Z7I2</accession>
<dbReference type="Gene3D" id="1.10.443.10">
    <property type="entry name" value="Intergrase catalytic core"/>
    <property type="match status" value="1"/>
</dbReference>
<evidence type="ECO:0000259" key="6">
    <source>
        <dbReference type="PROSITE" id="PS51900"/>
    </source>
</evidence>
<proteinExistence type="predicted"/>
<keyword evidence="3" id="KW-0233">DNA recombination</keyword>
<dbReference type="InterPro" id="IPR002104">
    <property type="entry name" value="Integrase_catalytic"/>
</dbReference>
<evidence type="ECO:0000256" key="4">
    <source>
        <dbReference type="PROSITE-ProRule" id="PRU01248"/>
    </source>
</evidence>
<dbReference type="PROSITE" id="PS51898">
    <property type="entry name" value="TYR_RECOMBINASE"/>
    <property type="match status" value="1"/>
</dbReference>
<name>A0ABW1Z7I2_9BACT</name>
<feature type="domain" description="Core-binding (CB)" evidence="6">
    <location>
        <begin position="71"/>
        <end position="156"/>
    </location>
</feature>
<feature type="domain" description="Tyr recombinase" evidence="5">
    <location>
        <begin position="181"/>
        <end position="287"/>
    </location>
</feature>
<evidence type="ECO:0000259" key="5">
    <source>
        <dbReference type="PROSITE" id="PS51898"/>
    </source>
</evidence>
<dbReference type="RefSeq" id="WP_263372587.1">
    <property type="nucleotide sequence ID" value="NZ_JAGSYD010000006.1"/>
</dbReference>
<keyword evidence="1" id="KW-0229">DNA integration</keyword>
<protein>
    <submittedName>
        <fullName evidence="7">Tyrosine-type recombinase/integrase</fullName>
    </submittedName>
</protein>
<dbReference type="Gene3D" id="1.10.150.130">
    <property type="match status" value="1"/>
</dbReference>
<gene>
    <name evidence="7" type="ORF">ACFQBQ_04505</name>
</gene>
<evidence type="ECO:0000313" key="7">
    <source>
        <dbReference type="EMBL" id="MFC6644863.1"/>
    </source>
</evidence>
<dbReference type="InterPro" id="IPR044068">
    <property type="entry name" value="CB"/>
</dbReference>
<organism evidence="7 8">
    <name type="scientific">Granulicella cerasi</name>
    <dbReference type="NCBI Taxonomy" id="741063"/>
    <lineage>
        <taxon>Bacteria</taxon>
        <taxon>Pseudomonadati</taxon>
        <taxon>Acidobacteriota</taxon>
        <taxon>Terriglobia</taxon>
        <taxon>Terriglobales</taxon>
        <taxon>Acidobacteriaceae</taxon>
        <taxon>Granulicella</taxon>
    </lineage>
</organism>